<dbReference type="PROSITE" id="PS51406">
    <property type="entry name" value="FIBRINOGEN_C_2"/>
    <property type="match status" value="1"/>
</dbReference>
<dbReference type="SUPFAM" id="SSF56496">
    <property type="entry name" value="Fibrinogen C-terminal domain-like"/>
    <property type="match status" value="1"/>
</dbReference>
<dbReference type="Gene3D" id="3.90.215.10">
    <property type="entry name" value="Gamma Fibrinogen, chain A, domain 1"/>
    <property type="match status" value="1"/>
</dbReference>
<dbReference type="InterPro" id="IPR002181">
    <property type="entry name" value="Fibrinogen_a/b/g_C_dom"/>
</dbReference>
<dbReference type="HOGENOM" id="CLU_479195_0_0_1"/>
<accession>B3MZR5</accession>
<dbReference type="SMART" id="SM00186">
    <property type="entry name" value="FBG"/>
    <property type="match status" value="1"/>
</dbReference>
<dbReference type="EMBL" id="CH902635">
    <property type="protein sequence ID" value="EDV33866.2"/>
    <property type="molecule type" value="Genomic_DNA"/>
</dbReference>
<dbReference type="PANTHER" id="PTHR19143">
    <property type="entry name" value="FIBRINOGEN/TENASCIN/ANGIOPOEITIN"/>
    <property type="match status" value="1"/>
</dbReference>
<proteinExistence type="predicted"/>
<dbReference type="STRING" id="7217.B3MZR5"/>
<evidence type="ECO:0000256" key="1">
    <source>
        <dbReference type="SAM" id="Coils"/>
    </source>
</evidence>
<feature type="coiled-coil region" evidence="1">
    <location>
        <begin position="30"/>
        <end position="60"/>
    </location>
</feature>
<feature type="domain" description="Fibrinogen C-terminal" evidence="2">
    <location>
        <begin position="113"/>
        <end position="286"/>
    </location>
</feature>
<protein>
    <recommendedName>
        <fullName evidence="2">Fibrinogen C-terminal domain-containing protein</fullName>
    </recommendedName>
</protein>
<dbReference type="GO" id="GO:0005615">
    <property type="term" value="C:extracellular space"/>
    <property type="evidence" value="ECO:0007669"/>
    <property type="project" value="TreeGrafter"/>
</dbReference>
<dbReference type="InterPro" id="IPR014716">
    <property type="entry name" value="Fibrinogen_a/b/g_C_1"/>
</dbReference>
<dbReference type="InterPro" id="IPR050373">
    <property type="entry name" value="Fibrinogen_C-term_domain"/>
</dbReference>
<evidence type="ECO:0000313" key="3">
    <source>
        <dbReference type="EMBL" id="EDV33866.2"/>
    </source>
</evidence>
<dbReference type="OrthoDB" id="6514358at2759"/>
<organism evidence="3 4">
    <name type="scientific">Drosophila ananassae</name>
    <name type="common">Fruit fly</name>
    <dbReference type="NCBI Taxonomy" id="7217"/>
    <lineage>
        <taxon>Eukaryota</taxon>
        <taxon>Metazoa</taxon>
        <taxon>Ecdysozoa</taxon>
        <taxon>Arthropoda</taxon>
        <taxon>Hexapoda</taxon>
        <taxon>Insecta</taxon>
        <taxon>Pterygota</taxon>
        <taxon>Neoptera</taxon>
        <taxon>Endopterygota</taxon>
        <taxon>Diptera</taxon>
        <taxon>Brachycera</taxon>
        <taxon>Muscomorpha</taxon>
        <taxon>Ephydroidea</taxon>
        <taxon>Drosophilidae</taxon>
        <taxon>Drosophila</taxon>
        <taxon>Sophophora</taxon>
    </lineage>
</organism>
<keyword evidence="3" id="KW-0378">Hydrolase</keyword>
<evidence type="ECO:0000259" key="2">
    <source>
        <dbReference type="PROSITE" id="PS51406"/>
    </source>
</evidence>
<dbReference type="Gene3D" id="4.10.530.10">
    <property type="entry name" value="Gamma-fibrinogen Carboxyl Terminal Fragment, domain 2"/>
    <property type="match status" value="1"/>
</dbReference>
<dbReference type="InterPro" id="IPR036056">
    <property type="entry name" value="Fibrinogen-like_C"/>
</dbReference>
<gene>
    <name evidence="3" type="primary">Dana\GF19078</name>
    <name evidence="3" type="synonym">dana_GLEANR_20796</name>
    <name evidence="3" type="ORF">GF19078</name>
</gene>
<evidence type="ECO:0000313" key="4">
    <source>
        <dbReference type="Proteomes" id="UP000007801"/>
    </source>
</evidence>
<dbReference type="eggNOG" id="KOG0174">
    <property type="taxonomic scope" value="Eukaryota"/>
</dbReference>
<dbReference type="AlphaFoldDB" id="B3MZR5"/>
<dbReference type="PANTHER" id="PTHR19143:SF458">
    <property type="entry name" value="FIBRINOGEN C-TERMINAL DOMAIN-CONTAINING PROTEIN-RELATED"/>
    <property type="match status" value="1"/>
</dbReference>
<keyword evidence="4" id="KW-1185">Reference proteome</keyword>
<reference evidence="3 4" key="1">
    <citation type="journal article" date="2007" name="Nature">
        <title>Evolution of genes and genomes on the Drosophila phylogeny.</title>
        <authorList>
            <consortium name="Drosophila 12 Genomes Consortium"/>
            <person name="Clark A.G."/>
            <person name="Eisen M.B."/>
            <person name="Smith D.R."/>
            <person name="Bergman C.M."/>
            <person name="Oliver B."/>
            <person name="Markow T.A."/>
            <person name="Kaufman T.C."/>
            <person name="Kellis M."/>
            <person name="Gelbart W."/>
            <person name="Iyer V.N."/>
            <person name="Pollard D.A."/>
            <person name="Sackton T.B."/>
            <person name="Larracuente A.M."/>
            <person name="Singh N.D."/>
            <person name="Abad J.P."/>
            <person name="Abt D.N."/>
            <person name="Adryan B."/>
            <person name="Aguade M."/>
            <person name="Akashi H."/>
            <person name="Anderson W.W."/>
            <person name="Aquadro C.F."/>
            <person name="Ardell D.H."/>
            <person name="Arguello R."/>
            <person name="Artieri C.G."/>
            <person name="Barbash D.A."/>
            <person name="Barker D."/>
            <person name="Barsanti P."/>
            <person name="Batterham P."/>
            <person name="Batzoglou S."/>
            <person name="Begun D."/>
            <person name="Bhutkar A."/>
            <person name="Blanco E."/>
            <person name="Bosak S.A."/>
            <person name="Bradley R.K."/>
            <person name="Brand A.D."/>
            <person name="Brent M.R."/>
            <person name="Brooks A.N."/>
            <person name="Brown R.H."/>
            <person name="Butlin R.K."/>
            <person name="Caggese C."/>
            <person name="Calvi B.R."/>
            <person name="Bernardo de Carvalho A."/>
            <person name="Caspi A."/>
            <person name="Castrezana S."/>
            <person name="Celniker S.E."/>
            <person name="Chang J.L."/>
            <person name="Chapple C."/>
            <person name="Chatterji S."/>
            <person name="Chinwalla A."/>
            <person name="Civetta A."/>
            <person name="Clifton S.W."/>
            <person name="Comeron J.M."/>
            <person name="Costello J.C."/>
            <person name="Coyne J.A."/>
            <person name="Daub J."/>
            <person name="David R.G."/>
            <person name="Delcher A.L."/>
            <person name="Delehaunty K."/>
            <person name="Do C.B."/>
            <person name="Ebling H."/>
            <person name="Edwards K."/>
            <person name="Eickbush T."/>
            <person name="Evans J.D."/>
            <person name="Filipski A."/>
            <person name="Findeiss S."/>
            <person name="Freyhult E."/>
            <person name="Fulton L."/>
            <person name="Fulton R."/>
            <person name="Garcia A.C."/>
            <person name="Gardiner A."/>
            <person name="Garfield D.A."/>
            <person name="Garvin B.E."/>
            <person name="Gibson G."/>
            <person name="Gilbert D."/>
            <person name="Gnerre S."/>
            <person name="Godfrey J."/>
            <person name="Good R."/>
            <person name="Gotea V."/>
            <person name="Gravely B."/>
            <person name="Greenberg A.J."/>
            <person name="Griffiths-Jones S."/>
            <person name="Gross S."/>
            <person name="Guigo R."/>
            <person name="Gustafson E.A."/>
            <person name="Haerty W."/>
            <person name="Hahn M.W."/>
            <person name="Halligan D.L."/>
            <person name="Halpern A.L."/>
            <person name="Halter G.M."/>
            <person name="Han M.V."/>
            <person name="Heger A."/>
            <person name="Hillier L."/>
            <person name="Hinrichs A.S."/>
            <person name="Holmes I."/>
            <person name="Hoskins R.A."/>
            <person name="Hubisz M.J."/>
            <person name="Hultmark D."/>
            <person name="Huntley M.A."/>
            <person name="Jaffe D.B."/>
            <person name="Jagadeeshan S."/>
            <person name="Jeck W.R."/>
            <person name="Johnson J."/>
            <person name="Jones C.D."/>
            <person name="Jordan W.C."/>
            <person name="Karpen G.H."/>
            <person name="Kataoka E."/>
            <person name="Keightley P.D."/>
            <person name="Kheradpour P."/>
            <person name="Kirkness E.F."/>
            <person name="Koerich L.B."/>
            <person name="Kristiansen K."/>
            <person name="Kudrna D."/>
            <person name="Kulathinal R.J."/>
            <person name="Kumar S."/>
            <person name="Kwok R."/>
            <person name="Lander E."/>
            <person name="Langley C.H."/>
            <person name="Lapoint R."/>
            <person name="Lazzaro B.P."/>
            <person name="Lee S.J."/>
            <person name="Levesque L."/>
            <person name="Li R."/>
            <person name="Lin C.F."/>
            <person name="Lin M.F."/>
            <person name="Lindblad-Toh K."/>
            <person name="Llopart A."/>
            <person name="Long M."/>
            <person name="Low L."/>
            <person name="Lozovsky E."/>
            <person name="Lu J."/>
            <person name="Luo M."/>
            <person name="Machado C.A."/>
            <person name="Makalowski W."/>
            <person name="Marzo M."/>
            <person name="Matsuda M."/>
            <person name="Matzkin L."/>
            <person name="McAllister B."/>
            <person name="McBride C.S."/>
            <person name="McKernan B."/>
            <person name="McKernan K."/>
            <person name="Mendez-Lago M."/>
            <person name="Minx P."/>
            <person name="Mollenhauer M.U."/>
            <person name="Montooth K."/>
            <person name="Mount S.M."/>
            <person name="Mu X."/>
            <person name="Myers E."/>
            <person name="Negre B."/>
            <person name="Newfeld S."/>
            <person name="Nielsen R."/>
            <person name="Noor M.A."/>
            <person name="O'Grady P."/>
            <person name="Pachter L."/>
            <person name="Papaceit M."/>
            <person name="Parisi M.J."/>
            <person name="Parisi M."/>
            <person name="Parts L."/>
            <person name="Pedersen J.S."/>
            <person name="Pesole G."/>
            <person name="Phillippy A.M."/>
            <person name="Ponting C.P."/>
            <person name="Pop M."/>
            <person name="Porcelli D."/>
            <person name="Powell J.R."/>
            <person name="Prohaska S."/>
            <person name="Pruitt K."/>
            <person name="Puig M."/>
            <person name="Quesneville H."/>
            <person name="Ram K.R."/>
            <person name="Rand D."/>
            <person name="Rasmussen M.D."/>
            <person name="Reed L.K."/>
            <person name="Reenan R."/>
            <person name="Reily A."/>
            <person name="Remington K.A."/>
            <person name="Rieger T.T."/>
            <person name="Ritchie M.G."/>
            <person name="Robin C."/>
            <person name="Rogers Y.H."/>
            <person name="Rohde C."/>
            <person name="Rozas J."/>
            <person name="Rubenfield M.J."/>
            <person name="Ruiz A."/>
            <person name="Russo S."/>
            <person name="Salzberg S.L."/>
            <person name="Sanchez-Gracia A."/>
            <person name="Saranga D.J."/>
            <person name="Sato H."/>
            <person name="Schaeffer S.W."/>
            <person name="Schatz M.C."/>
            <person name="Schlenke T."/>
            <person name="Schwartz R."/>
            <person name="Segarra C."/>
            <person name="Singh R.S."/>
            <person name="Sirot L."/>
            <person name="Sirota M."/>
            <person name="Sisneros N.B."/>
            <person name="Smith C.D."/>
            <person name="Smith T.F."/>
            <person name="Spieth J."/>
            <person name="Stage D.E."/>
            <person name="Stark A."/>
            <person name="Stephan W."/>
            <person name="Strausberg R.L."/>
            <person name="Strempel S."/>
            <person name="Sturgill D."/>
            <person name="Sutton G."/>
            <person name="Sutton G.G."/>
            <person name="Tao W."/>
            <person name="Teichmann S."/>
            <person name="Tobari Y.N."/>
            <person name="Tomimura Y."/>
            <person name="Tsolas J.M."/>
            <person name="Valente V.L."/>
            <person name="Venter E."/>
            <person name="Venter J.C."/>
            <person name="Vicario S."/>
            <person name="Vieira F.G."/>
            <person name="Vilella A.J."/>
            <person name="Villasante A."/>
            <person name="Walenz B."/>
            <person name="Wang J."/>
            <person name="Wasserman M."/>
            <person name="Watts T."/>
            <person name="Wilson D."/>
            <person name="Wilson R.K."/>
            <person name="Wing R.A."/>
            <person name="Wolfner M.F."/>
            <person name="Wong A."/>
            <person name="Wong G.K."/>
            <person name="Wu C.I."/>
            <person name="Wu G."/>
            <person name="Yamamoto D."/>
            <person name="Yang H.P."/>
            <person name="Yang S.P."/>
            <person name="Yorke J.A."/>
            <person name="Yoshida K."/>
            <person name="Zdobnov E."/>
            <person name="Zhang P."/>
            <person name="Zhang Y."/>
            <person name="Zimin A.V."/>
            <person name="Baldwin J."/>
            <person name="Abdouelleil A."/>
            <person name="Abdulkadir J."/>
            <person name="Abebe A."/>
            <person name="Abera B."/>
            <person name="Abreu J."/>
            <person name="Acer S.C."/>
            <person name="Aftuck L."/>
            <person name="Alexander A."/>
            <person name="An P."/>
            <person name="Anderson E."/>
            <person name="Anderson S."/>
            <person name="Arachi H."/>
            <person name="Azer M."/>
            <person name="Bachantsang P."/>
            <person name="Barry A."/>
            <person name="Bayul T."/>
            <person name="Berlin A."/>
            <person name="Bessette D."/>
            <person name="Bloom T."/>
            <person name="Blye J."/>
            <person name="Boguslavskiy L."/>
            <person name="Bonnet C."/>
            <person name="Boukhgalter B."/>
            <person name="Bourzgui I."/>
            <person name="Brown A."/>
            <person name="Cahill P."/>
            <person name="Channer S."/>
            <person name="Cheshatsang Y."/>
            <person name="Chuda L."/>
            <person name="Citroen M."/>
            <person name="Collymore A."/>
            <person name="Cooke P."/>
            <person name="Costello M."/>
            <person name="D'Aco K."/>
            <person name="Daza R."/>
            <person name="De Haan G."/>
            <person name="DeGray S."/>
            <person name="DeMaso C."/>
            <person name="Dhargay N."/>
            <person name="Dooley K."/>
            <person name="Dooley E."/>
            <person name="Doricent M."/>
            <person name="Dorje P."/>
            <person name="Dorjee K."/>
            <person name="Dupes A."/>
            <person name="Elong R."/>
            <person name="Falk J."/>
            <person name="Farina A."/>
            <person name="Faro S."/>
            <person name="Ferguson D."/>
            <person name="Fisher S."/>
            <person name="Foley C.D."/>
            <person name="Franke A."/>
            <person name="Friedrich D."/>
            <person name="Gadbois L."/>
            <person name="Gearin G."/>
            <person name="Gearin C.R."/>
            <person name="Giannoukos G."/>
            <person name="Goode T."/>
            <person name="Graham J."/>
            <person name="Grandbois E."/>
            <person name="Grewal S."/>
            <person name="Gyaltsen K."/>
            <person name="Hafez N."/>
            <person name="Hagos B."/>
            <person name="Hall J."/>
            <person name="Henson C."/>
            <person name="Hollinger A."/>
            <person name="Honan T."/>
            <person name="Huard M.D."/>
            <person name="Hughes L."/>
            <person name="Hurhula B."/>
            <person name="Husby M.E."/>
            <person name="Kamat A."/>
            <person name="Kanga B."/>
            <person name="Kashin S."/>
            <person name="Khazanovich D."/>
            <person name="Kisner P."/>
            <person name="Lance K."/>
            <person name="Lara M."/>
            <person name="Lee W."/>
            <person name="Lennon N."/>
            <person name="Letendre F."/>
            <person name="LeVine R."/>
            <person name="Lipovsky A."/>
            <person name="Liu X."/>
            <person name="Liu J."/>
            <person name="Liu S."/>
            <person name="Lokyitsang T."/>
            <person name="Lokyitsang Y."/>
            <person name="Lubonja R."/>
            <person name="Lui A."/>
            <person name="MacDonald P."/>
            <person name="Magnisalis V."/>
            <person name="Maru K."/>
            <person name="Matthews C."/>
            <person name="McCusker W."/>
            <person name="McDonough S."/>
            <person name="Mehta T."/>
            <person name="Meldrim J."/>
            <person name="Meneus L."/>
            <person name="Mihai O."/>
            <person name="Mihalev A."/>
            <person name="Mihova T."/>
            <person name="Mittelman R."/>
            <person name="Mlenga V."/>
            <person name="Montmayeur A."/>
            <person name="Mulrain L."/>
            <person name="Navidi A."/>
            <person name="Naylor J."/>
            <person name="Negash T."/>
            <person name="Nguyen T."/>
            <person name="Nguyen N."/>
            <person name="Nicol R."/>
            <person name="Norbu C."/>
            <person name="Norbu N."/>
            <person name="Novod N."/>
            <person name="O'Neill B."/>
            <person name="Osman S."/>
            <person name="Markiewicz E."/>
            <person name="Oyono O.L."/>
            <person name="Patti C."/>
            <person name="Phunkhang P."/>
            <person name="Pierre F."/>
            <person name="Priest M."/>
            <person name="Raghuraman S."/>
            <person name="Rege F."/>
            <person name="Reyes R."/>
            <person name="Rise C."/>
            <person name="Rogov P."/>
            <person name="Ross K."/>
            <person name="Ryan E."/>
            <person name="Settipalli S."/>
            <person name="Shea T."/>
            <person name="Sherpa N."/>
            <person name="Shi L."/>
            <person name="Shih D."/>
            <person name="Sparrow T."/>
            <person name="Spaulding J."/>
            <person name="Stalker J."/>
            <person name="Stange-Thomann N."/>
            <person name="Stavropoulos S."/>
            <person name="Stone C."/>
            <person name="Strader C."/>
            <person name="Tesfaye S."/>
            <person name="Thomson T."/>
            <person name="Thoulutsang Y."/>
            <person name="Thoulutsang D."/>
            <person name="Topham K."/>
            <person name="Topping I."/>
            <person name="Tsamla T."/>
            <person name="Vassiliev H."/>
            <person name="Vo A."/>
            <person name="Wangchuk T."/>
            <person name="Wangdi T."/>
            <person name="Weiand M."/>
            <person name="Wilkinson J."/>
            <person name="Wilson A."/>
            <person name="Yadav S."/>
            <person name="Young G."/>
            <person name="Yu Q."/>
            <person name="Zembek L."/>
            <person name="Zhong D."/>
            <person name="Zimmer A."/>
            <person name="Zwirko Z."/>
            <person name="Jaffe D.B."/>
            <person name="Alvarez P."/>
            <person name="Brockman W."/>
            <person name="Butler J."/>
            <person name="Chin C."/>
            <person name="Gnerre S."/>
            <person name="Grabherr M."/>
            <person name="Kleber M."/>
            <person name="Mauceli E."/>
            <person name="MacCallum I."/>
        </authorList>
    </citation>
    <scope>NUCLEOTIDE SEQUENCE [LARGE SCALE GENOMIC DNA]</scope>
    <source>
        <strain evidence="4">Tucson 14024-0371.13</strain>
    </source>
</reference>
<sequence length="321" mass="37139">MVKPMLRYFEKCQEKDSQTSQCQKDYSELLKRHTEVLQQLNEVNVKYEKLQSKLEILSELGVFENQFREDIAKLREVLKKGEMSKSQVAIKNTNEIMLLESEISIINQKKSETPTITLPDRCPQSQKPGRILQEIHVPGSDPFKVVCYTDRESGSGWIVVYQKYYHSSPFNRSYEEYAAGFGDRSNLREDFFLGLEKLHLLTDGRPHELMAAPFKGKCNRFVLGSRDEGYMVKSTGKCSGNMEVGFVQSTKFSTFDRDEDGDPGRNWAERRGVGWWFDSRTLEHHCLLMHFENGLRRGLWGLWDLWGLSEFGFCISNGISN</sequence>
<dbReference type="Proteomes" id="UP000007801">
    <property type="component" value="Unassembled WGS sequence"/>
</dbReference>
<keyword evidence="1" id="KW-0175">Coiled coil</keyword>
<dbReference type="Pfam" id="PF00147">
    <property type="entry name" value="Fibrinogen_C"/>
    <property type="match status" value="1"/>
</dbReference>
<dbReference type="InParanoid" id="B3MZR5"/>
<name>B3MZR5_DROAN</name>
<dbReference type="GO" id="GO:0016787">
    <property type="term" value="F:hydrolase activity"/>
    <property type="evidence" value="ECO:0007669"/>
    <property type="project" value="UniProtKB-KW"/>
</dbReference>
<dbReference type="eggNOG" id="KOG2579">
    <property type="taxonomic scope" value="Eukaryota"/>
</dbReference>